<sequence length="397" mass="42237">MSSTKVPMNAPAVSDVDLWDDAVLADPYPVYAELRELAPAVYLPRNDVYVLTRYETIRDALGDPETFSSTSIGFNPMVNEALAGTSLASDAPLHTQLRATLSANLTPRALRGLKVVIEEKADKLVAGLAAGGGFDAIDSLARAFPLEIVADLIGFDGAVKENMLRWGQAAMQVIGPLNQRTRESFPIAGELYEWCSSVTAGDLLPGSIGRGIFDAEARGEIPAGYAGNIIHQYLGAGVDTTIASIGNAVALFGRHPGQLDLIREDPSLVPSAFAEVLRYWAPIHVWGRRVTADVEIGSATVPAGSQVGILFGAGNRDPRQYADADLFDVTRNPVDHLSFGYGPHGCAGQGLAKLEGHAIVGALARHMKSWTAGEEIRVPGNITRSIDELQVTKVEAA</sequence>
<protein>
    <submittedName>
        <fullName evidence="3">Cytochrome P450</fullName>
    </submittedName>
</protein>
<dbReference type="InterPro" id="IPR002397">
    <property type="entry name" value="Cyt_P450_B"/>
</dbReference>
<evidence type="ECO:0000256" key="1">
    <source>
        <dbReference type="ARBA" id="ARBA00010617"/>
    </source>
</evidence>
<dbReference type="PANTHER" id="PTHR46696:SF1">
    <property type="entry name" value="CYTOCHROME P450 YJIB-RELATED"/>
    <property type="match status" value="1"/>
</dbReference>
<dbReference type="InterPro" id="IPR001128">
    <property type="entry name" value="Cyt_P450"/>
</dbReference>
<keyword evidence="2" id="KW-0408">Iron</keyword>
<dbReference type="InterPro" id="IPR036396">
    <property type="entry name" value="Cyt_P450_sf"/>
</dbReference>
<comment type="similarity">
    <text evidence="1 2">Belongs to the cytochrome P450 family.</text>
</comment>
<evidence type="ECO:0000313" key="3">
    <source>
        <dbReference type="EMBL" id="MCC3271656.1"/>
    </source>
</evidence>
<dbReference type="GO" id="GO:0020037">
    <property type="term" value="F:heme binding"/>
    <property type="evidence" value="ECO:0007669"/>
    <property type="project" value="InterPro"/>
</dbReference>
<evidence type="ECO:0000313" key="6">
    <source>
        <dbReference type="Proteomes" id="UP001155145"/>
    </source>
</evidence>
<evidence type="ECO:0000256" key="2">
    <source>
        <dbReference type="RuleBase" id="RU000461"/>
    </source>
</evidence>
<dbReference type="GO" id="GO:0016705">
    <property type="term" value="F:oxidoreductase activity, acting on paired donors, with incorporation or reduction of molecular oxygen"/>
    <property type="evidence" value="ECO:0007669"/>
    <property type="project" value="InterPro"/>
</dbReference>
<keyword evidence="2" id="KW-0503">Monooxygenase</keyword>
<dbReference type="PROSITE" id="PS00086">
    <property type="entry name" value="CYTOCHROME_P450"/>
    <property type="match status" value="1"/>
</dbReference>
<dbReference type="PANTHER" id="PTHR46696">
    <property type="entry name" value="P450, PUTATIVE (EUROFUNG)-RELATED"/>
    <property type="match status" value="1"/>
</dbReference>
<dbReference type="Pfam" id="PF00067">
    <property type="entry name" value="p450"/>
    <property type="match status" value="1"/>
</dbReference>
<dbReference type="GO" id="GO:0005506">
    <property type="term" value="F:iron ion binding"/>
    <property type="evidence" value="ECO:0007669"/>
    <property type="project" value="InterPro"/>
</dbReference>
<keyword evidence="2" id="KW-0560">Oxidoreductase</keyword>
<dbReference type="SUPFAM" id="SSF48264">
    <property type="entry name" value="Cytochrome P450"/>
    <property type="match status" value="1"/>
</dbReference>
<dbReference type="EMBL" id="JAJFZT010000001">
    <property type="protein sequence ID" value="MCC3271656.1"/>
    <property type="molecule type" value="Genomic_DNA"/>
</dbReference>
<dbReference type="GO" id="GO:0004497">
    <property type="term" value="F:monooxygenase activity"/>
    <property type="evidence" value="ECO:0007669"/>
    <property type="project" value="UniProtKB-KW"/>
</dbReference>
<evidence type="ECO:0000313" key="5">
    <source>
        <dbReference type="Proteomes" id="UP000829758"/>
    </source>
</evidence>
<dbReference type="InterPro" id="IPR017972">
    <property type="entry name" value="Cyt_P450_CS"/>
</dbReference>
<accession>A0A9X1M5K4</accession>
<proteinExistence type="inferred from homology"/>
<dbReference type="EMBL" id="CP094984">
    <property type="protein sequence ID" value="UON93512.1"/>
    <property type="molecule type" value="Genomic_DNA"/>
</dbReference>
<keyword evidence="5" id="KW-1185">Reference proteome</keyword>
<keyword evidence="2" id="KW-0479">Metal-binding</keyword>
<reference evidence="3" key="1">
    <citation type="submission" date="2021-10" db="EMBL/GenBank/DDBJ databases">
        <title>Novel species in genus Arthrobacter.</title>
        <authorList>
            <person name="Liu Y."/>
        </authorList>
    </citation>
    <scope>NUCLEOTIDE SEQUENCE</scope>
    <source>
        <strain evidence="5">zg-Y462</strain>
        <strain evidence="3">Zg-Y462</strain>
    </source>
</reference>
<dbReference type="RefSeq" id="WP_227927890.1">
    <property type="nucleotide sequence ID" value="NZ_CP094984.1"/>
</dbReference>
<name>A0A9X1M5K4_9MICC</name>
<dbReference type="PRINTS" id="PR00359">
    <property type="entry name" value="BP450"/>
</dbReference>
<organism evidence="3 6">
    <name type="scientific">Arthrobacter zhangbolii</name>
    <dbReference type="NCBI Taxonomy" id="2886936"/>
    <lineage>
        <taxon>Bacteria</taxon>
        <taxon>Bacillati</taxon>
        <taxon>Actinomycetota</taxon>
        <taxon>Actinomycetes</taxon>
        <taxon>Micrococcales</taxon>
        <taxon>Micrococcaceae</taxon>
        <taxon>Arthrobacter</taxon>
    </lineage>
</organism>
<evidence type="ECO:0000313" key="4">
    <source>
        <dbReference type="EMBL" id="UON93512.1"/>
    </source>
</evidence>
<dbReference type="Gene3D" id="1.10.630.10">
    <property type="entry name" value="Cytochrome P450"/>
    <property type="match status" value="1"/>
</dbReference>
<gene>
    <name evidence="3" type="ORF">LJ755_02770</name>
    <name evidence="4" type="ORF">MUK71_07920</name>
</gene>
<dbReference type="AlphaFoldDB" id="A0A9X1M5K4"/>
<dbReference type="Proteomes" id="UP000829758">
    <property type="component" value="Chromosome"/>
</dbReference>
<dbReference type="Proteomes" id="UP001155145">
    <property type="component" value="Unassembled WGS sequence"/>
</dbReference>
<keyword evidence="2" id="KW-0349">Heme</keyword>